<dbReference type="EMBL" id="FQVC01000005">
    <property type="protein sequence ID" value="SHF23133.1"/>
    <property type="molecule type" value="Genomic_DNA"/>
</dbReference>
<keyword evidence="2" id="KW-0418">Kinase</keyword>
<dbReference type="InterPro" id="IPR014922">
    <property type="entry name" value="YdhG-like"/>
</dbReference>
<dbReference type="EMBL" id="LAJF01000106">
    <property type="protein sequence ID" value="KKB80558.1"/>
    <property type="molecule type" value="Genomic_DNA"/>
</dbReference>
<name>A0A0F5LDZ4_9HYPH</name>
<sequence>MSEDKNAPGDVVLLSGGNPQIPMGYGDAVVEAYLAAMPGWKQRVGRQLDAIITRTVPGVLKAVKWNTPMYGVEEHHYFLGFHCLTKYVKVSFMRGAELVPLPPGTSKQAAGRYLDIHEADSIDEAQFADWVQQASFLPGDKL</sequence>
<dbReference type="AlphaFoldDB" id="A0A0F5LDZ4"/>
<dbReference type="SUPFAM" id="SSF159888">
    <property type="entry name" value="YdhG-like"/>
    <property type="match status" value="1"/>
</dbReference>
<evidence type="ECO:0000313" key="5">
    <source>
        <dbReference type="Proteomes" id="UP000184533"/>
    </source>
</evidence>
<reference evidence="3 5" key="2">
    <citation type="submission" date="2016-11" db="EMBL/GenBank/DDBJ databases">
        <authorList>
            <person name="Jaros S."/>
            <person name="Januszkiewicz K."/>
            <person name="Wedrychowicz H."/>
        </authorList>
    </citation>
    <scope>NUCLEOTIDE SEQUENCE [LARGE SCALE GENOMIC DNA]</scope>
    <source>
        <strain evidence="3 5">DSM 17137</strain>
    </source>
</reference>
<keyword evidence="4" id="KW-1185">Reference proteome</keyword>
<organism evidence="2 4">
    <name type="scientific">Devosia limi DSM 17137</name>
    <dbReference type="NCBI Taxonomy" id="1121477"/>
    <lineage>
        <taxon>Bacteria</taxon>
        <taxon>Pseudomonadati</taxon>
        <taxon>Pseudomonadota</taxon>
        <taxon>Alphaproteobacteria</taxon>
        <taxon>Hyphomicrobiales</taxon>
        <taxon>Devosiaceae</taxon>
        <taxon>Devosia</taxon>
    </lineage>
</organism>
<evidence type="ECO:0000313" key="4">
    <source>
        <dbReference type="Proteomes" id="UP000033608"/>
    </source>
</evidence>
<protein>
    <submittedName>
        <fullName evidence="2">Histidine kinase</fullName>
    </submittedName>
</protein>
<dbReference type="Gene3D" id="3.90.1150.200">
    <property type="match status" value="1"/>
</dbReference>
<accession>A0A0F5LDZ4</accession>
<feature type="domain" description="YdhG-like" evidence="1">
    <location>
        <begin position="42"/>
        <end position="134"/>
    </location>
</feature>
<dbReference type="Proteomes" id="UP000033608">
    <property type="component" value="Unassembled WGS sequence"/>
</dbReference>
<dbReference type="Pfam" id="PF08818">
    <property type="entry name" value="DUF1801"/>
    <property type="match status" value="1"/>
</dbReference>
<evidence type="ECO:0000259" key="1">
    <source>
        <dbReference type="Pfam" id="PF08818"/>
    </source>
</evidence>
<dbReference type="Proteomes" id="UP000184533">
    <property type="component" value="Unassembled WGS sequence"/>
</dbReference>
<evidence type="ECO:0000313" key="3">
    <source>
        <dbReference type="EMBL" id="SHF23133.1"/>
    </source>
</evidence>
<keyword evidence="2" id="KW-0808">Transferase</keyword>
<dbReference type="RefSeq" id="WP_046136510.1">
    <property type="nucleotide sequence ID" value="NZ_FQVC01000005.1"/>
</dbReference>
<dbReference type="PATRIC" id="fig|1121477.3.peg.182"/>
<gene>
    <name evidence="3" type="ORF">SAMN02745223_02140</name>
    <name evidence="2" type="ORF">VW29_17170</name>
</gene>
<proteinExistence type="predicted"/>
<dbReference type="STRING" id="1121477.SAMN02745223_02140"/>
<reference evidence="2 4" key="1">
    <citation type="submission" date="2015-03" db="EMBL/GenBank/DDBJ databases">
        <authorList>
            <person name="Hassan Y.I."/>
            <person name="Lepp D."/>
            <person name="Zhou T."/>
        </authorList>
    </citation>
    <scope>NUCLEOTIDE SEQUENCE [LARGE SCALE GENOMIC DNA]</scope>
    <source>
        <strain evidence="2 4">DSM 17137</strain>
    </source>
</reference>
<evidence type="ECO:0000313" key="2">
    <source>
        <dbReference type="EMBL" id="KKB80558.1"/>
    </source>
</evidence>
<dbReference type="GO" id="GO:0016301">
    <property type="term" value="F:kinase activity"/>
    <property type="evidence" value="ECO:0007669"/>
    <property type="project" value="UniProtKB-KW"/>
</dbReference>